<keyword evidence="5 9" id="KW-0812">Transmembrane</keyword>
<dbReference type="PANTHER" id="PTHR38686:SF1">
    <property type="entry name" value="APOLIPOPROTEIN N-ACYLTRANSFERASE"/>
    <property type="match status" value="1"/>
</dbReference>
<dbReference type="Proteomes" id="UP000031197">
    <property type="component" value="Unassembled WGS sequence"/>
</dbReference>
<dbReference type="GO" id="GO:0042158">
    <property type="term" value="P:lipoprotein biosynthetic process"/>
    <property type="evidence" value="ECO:0007669"/>
    <property type="project" value="UniProtKB-UniRule"/>
</dbReference>
<evidence type="ECO:0000256" key="9">
    <source>
        <dbReference type="HAMAP-Rule" id="MF_01148"/>
    </source>
</evidence>
<feature type="transmembrane region" description="Helical" evidence="9">
    <location>
        <begin position="51"/>
        <end position="72"/>
    </location>
</feature>
<dbReference type="InterPro" id="IPR036526">
    <property type="entry name" value="C-N_Hydrolase_sf"/>
</dbReference>
<comment type="similarity">
    <text evidence="2 9">Belongs to the CN hydrolase family. Apolipoprotein N-acyltransferase subfamily.</text>
</comment>
<keyword evidence="7 9" id="KW-0472">Membrane</keyword>
<evidence type="ECO:0000256" key="3">
    <source>
        <dbReference type="ARBA" id="ARBA00022475"/>
    </source>
</evidence>
<dbReference type="UniPathway" id="UPA00666"/>
<feature type="transmembrane region" description="Helical" evidence="9">
    <location>
        <begin position="78"/>
        <end position="101"/>
    </location>
</feature>
<dbReference type="EMBL" id="JWLW01000001">
    <property type="protein sequence ID" value="KHT57856.1"/>
    <property type="molecule type" value="Genomic_DNA"/>
</dbReference>
<evidence type="ECO:0000313" key="12">
    <source>
        <dbReference type="Proteomes" id="UP000031197"/>
    </source>
</evidence>
<dbReference type="PROSITE" id="PS50263">
    <property type="entry name" value="CN_HYDROLASE"/>
    <property type="match status" value="1"/>
</dbReference>
<evidence type="ECO:0000259" key="10">
    <source>
        <dbReference type="PROSITE" id="PS50263"/>
    </source>
</evidence>
<evidence type="ECO:0000256" key="1">
    <source>
        <dbReference type="ARBA" id="ARBA00004651"/>
    </source>
</evidence>
<dbReference type="Pfam" id="PF20154">
    <property type="entry name" value="LNT_N"/>
    <property type="match status" value="1"/>
</dbReference>
<evidence type="ECO:0000256" key="4">
    <source>
        <dbReference type="ARBA" id="ARBA00022679"/>
    </source>
</evidence>
<dbReference type="RefSeq" id="WP_039216251.1">
    <property type="nucleotide sequence ID" value="NZ_JWLW01000001.1"/>
</dbReference>
<gene>
    <name evidence="9" type="primary">lnt</name>
    <name evidence="11" type="ORF">RJ41_00555</name>
</gene>
<evidence type="ECO:0000256" key="6">
    <source>
        <dbReference type="ARBA" id="ARBA00022989"/>
    </source>
</evidence>
<comment type="pathway">
    <text evidence="9">Protein modification; lipoprotein biosynthesis (N-acyl transfer).</text>
</comment>
<comment type="caution">
    <text evidence="11">The sequence shown here is derived from an EMBL/GenBank/DDBJ whole genome shotgun (WGS) entry which is preliminary data.</text>
</comment>
<feature type="transmembrane region" description="Helical" evidence="9">
    <location>
        <begin position="152"/>
        <end position="175"/>
    </location>
</feature>
<evidence type="ECO:0000256" key="2">
    <source>
        <dbReference type="ARBA" id="ARBA00010065"/>
    </source>
</evidence>
<dbReference type="GO" id="GO:0005886">
    <property type="term" value="C:plasma membrane"/>
    <property type="evidence" value="ECO:0007669"/>
    <property type="project" value="UniProtKB-SubCell"/>
</dbReference>
<dbReference type="Gene3D" id="3.60.110.10">
    <property type="entry name" value="Carbon-nitrogen hydrolase"/>
    <property type="match status" value="1"/>
</dbReference>
<evidence type="ECO:0000256" key="5">
    <source>
        <dbReference type="ARBA" id="ARBA00022692"/>
    </source>
</evidence>
<organism evidence="11 12">
    <name type="scientific">Alteromonas marina</name>
    <dbReference type="NCBI Taxonomy" id="203795"/>
    <lineage>
        <taxon>Bacteria</taxon>
        <taxon>Pseudomonadati</taxon>
        <taxon>Pseudomonadota</taxon>
        <taxon>Gammaproteobacteria</taxon>
        <taxon>Alteromonadales</taxon>
        <taxon>Alteromonadaceae</taxon>
        <taxon>Alteromonas/Salinimonas group</taxon>
        <taxon>Alteromonas</taxon>
    </lineage>
</organism>
<protein>
    <recommendedName>
        <fullName evidence="9">Apolipoprotein N-acyltransferase</fullName>
        <shortName evidence="9">ALP N-acyltransferase</shortName>
        <ecNumber evidence="9">2.3.1.269</ecNumber>
    </recommendedName>
</protein>
<proteinExistence type="inferred from homology"/>
<comment type="subcellular location">
    <subcellularLocation>
        <location evidence="1 9">Cell membrane</location>
        <topology evidence="1 9">Multi-pass membrane protein</topology>
    </subcellularLocation>
</comment>
<dbReference type="InterPro" id="IPR045378">
    <property type="entry name" value="LNT_N"/>
</dbReference>
<feature type="transmembrane region" description="Helical" evidence="9">
    <location>
        <begin position="113"/>
        <end position="132"/>
    </location>
</feature>
<comment type="function">
    <text evidence="9">Catalyzes the phospholipid dependent N-acylation of the N-terminal cysteine of apolipoprotein, the last step in lipoprotein maturation.</text>
</comment>
<evidence type="ECO:0000256" key="7">
    <source>
        <dbReference type="ARBA" id="ARBA00023136"/>
    </source>
</evidence>
<dbReference type="OrthoDB" id="9804277at2"/>
<name>A0A0B3Y6Q5_9ALTE</name>
<sequence>MLKRFIPHLLLLLSGASLTLAFAPFNMWLLTIPAFALAIRQVIKLKHRPFLAGWLFGAGWFGAGISWVHVSIADFGGLPLIASVALMALLCGYLALYPALATKFTAKYFSPQLWPMALPFFWIVAEWLRSWMLSGFPWLSLGYSQLESPLSGFAPIIGETGISALIVISATLFALIHNKRTFANAVLVALCLFTSGYLLKQHTWVTPNKTYSVGMAQGNIAQSLRWVPEQDGPTMDTYWNLTESLWDNDLIIWPEAAVPKLEPLAQPYLAKVNERAFQENTALITGIVNYNWETDEAWNNLIVLGKRTPDATYPDYQYFHNNRFSKHHLLPVGEFVPFEDWLRPLAPLFDLPMSSFSRGDYQQANLVANGIHLAPAICFEIAFPHQVMANVYEDTDMIITVSNDAWFGHSHGPAQHLQIAQMRALELGRPVVRATNNGITAFINHQGEVTTRLPQFITGNISAPVVATRGFTPYYHLQDLGVWIIVIMLLFAAVVLKSRRASNLDSE</sequence>
<dbReference type="InterPro" id="IPR004563">
    <property type="entry name" value="Apolipo_AcylTrfase"/>
</dbReference>
<keyword evidence="3 9" id="KW-1003">Cell membrane</keyword>
<keyword evidence="12" id="KW-1185">Reference proteome</keyword>
<dbReference type="NCBIfam" id="TIGR00546">
    <property type="entry name" value="lnt"/>
    <property type="match status" value="1"/>
</dbReference>
<comment type="catalytic activity">
    <reaction evidence="9">
        <text>N-terminal S-1,2-diacyl-sn-glyceryl-L-cysteinyl-[lipoprotein] + a glycerophospholipid = N-acyl-S-1,2-diacyl-sn-glyceryl-L-cysteinyl-[lipoprotein] + a 2-acyl-sn-glycero-3-phospholipid + H(+)</text>
        <dbReference type="Rhea" id="RHEA:48228"/>
        <dbReference type="Rhea" id="RHEA-COMP:14681"/>
        <dbReference type="Rhea" id="RHEA-COMP:14684"/>
        <dbReference type="ChEBI" id="CHEBI:15378"/>
        <dbReference type="ChEBI" id="CHEBI:136912"/>
        <dbReference type="ChEBI" id="CHEBI:140656"/>
        <dbReference type="ChEBI" id="CHEBI:140657"/>
        <dbReference type="ChEBI" id="CHEBI:140660"/>
        <dbReference type="EC" id="2.3.1.269"/>
    </reaction>
</comment>
<accession>A0A0B3Y6Q5</accession>
<dbReference type="InterPro" id="IPR003010">
    <property type="entry name" value="C-N_Hydrolase"/>
</dbReference>
<evidence type="ECO:0000256" key="8">
    <source>
        <dbReference type="ARBA" id="ARBA00023315"/>
    </source>
</evidence>
<dbReference type="SUPFAM" id="SSF56317">
    <property type="entry name" value="Carbon-nitrogen hydrolase"/>
    <property type="match status" value="1"/>
</dbReference>
<dbReference type="CDD" id="cd07571">
    <property type="entry name" value="ALP_N-acyl_transferase"/>
    <property type="match status" value="1"/>
</dbReference>
<feature type="transmembrane region" description="Helical" evidence="9">
    <location>
        <begin position="480"/>
        <end position="496"/>
    </location>
</feature>
<dbReference type="EC" id="2.3.1.269" evidence="9"/>
<dbReference type="HAMAP" id="MF_01148">
    <property type="entry name" value="Lnt"/>
    <property type="match status" value="1"/>
</dbReference>
<dbReference type="Pfam" id="PF00795">
    <property type="entry name" value="CN_hydrolase"/>
    <property type="match status" value="1"/>
</dbReference>
<dbReference type="GO" id="GO:0016410">
    <property type="term" value="F:N-acyltransferase activity"/>
    <property type="evidence" value="ECO:0007669"/>
    <property type="project" value="UniProtKB-UniRule"/>
</dbReference>
<feature type="transmembrane region" description="Helical" evidence="9">
    <location>
        <begin position="6"/>
        <end position="39"/>
    </location>
</feature>
<keyword evidence="8 9" id="KW-0012">Acyltransferase</keyword>
<dbReference type="AlphaFoldDB" id="A0A0B3Y6Q5"/>
<keyword evidence="4 9" id="KW-0808">Transferase</keyword>
<evidence type="ECO:0000313" key="11">
    <source>
        <dbReference type="EMBL" id="KHT57856.1"/>
    </source>
</evidence>
<reference evidence="11 12" key="1">
    <citation type="submission" date="2014-12" db="EMBL/GenBank/DDBJ databases">
        <title>Genome sequencing of Alteromonas marina AD001.</title>
        <authorList>
            <person name="Adrian T.G.S."/>
            <person name="Chan K.G."/>
        </authorList>
    </citation>
    <scope>NUCLEOTIDE SEQUENCE [LARGE SCALE GENOMIC DNA]</scope>
    <source>
        <strain evidence="11 12">AD001</strain>
    </source>
</reference>
<feature type="transmembrane region" description="Helical" evidence="9">
    <location>
        <begin position="182"/>
        <end position="199"/>
    </location>
</feature>
<dbReference type="PANTHER" id="PTHR38686">
    <property type="entry name" value="APOLIPOPROTEIN N-ACYLTRANSFERASE"/>
    <property type="match status" value="1"/>
</dbReference>
<keyword evidence="6 9" id="KW-1133">Transmembrane helix</keyword>
<feature type="domain" description="CN hydrolase" evidence="10">
    <location>
        <begin position="216"/>
        <end position="467"/>
    </location>
</feature>